<gene>
    <name evidence="1" type="ORF">NDU88_001132</name>
</gene>
<accession>A0AAV7Q8V5</accession>
<comment type="caution">
    <text evidence="1">The sequence shown here is derived from an EMBL/GenBank/DDBJ whole genome shotgun (WGS) entry which is preliminary data.</text>
</comment>
<proteinExistence type="predicted"/>
<dbReference type="AlphaFoldDB" id="A0AAV7Q8V5"/>
<dbReference type="Proteomes" id="UP001066276">
    <property type="component" value="Chromosome 6"/>
</dbReference>
<evidence type="ECO:0000313" key="1">
    <source>
        <dbReference type="EMBL" id="KAJ1134683.1"/>
    </source>
</evidence>
<organism evidence="1 2">
    <name type="scientific">Pleurodeles waltl</name>
    <name type="common">Iberian ribbed newt</name>
    <dbReference type="NCBI Taxonomy" id="8319"/>
    <lineage>
        <taxon>Eukaryota</taxon>
        <taxon>Metazoa</taxon>
        <taxon>Chordata</taxon>
        <taxon>Craniata</taxon>
        <taxon>Vertebrata</taxon>
        <taxon>Euteleostomi</taxon>
        <taxon>Amphibia</taxon>
        <taxon>Batrachia</taxon>
        <taxon>Caudata</taxon>
        <taxon>Salamandroidea</taxon>
        <taxon>Salamandridae</taxon>
        <taxon>Pleurodelinae</taxon>
        <taxon>Pleurodeles</taxon>
    </lineage>
</organism>
<keyword evidence="2" id="KW-1185">Reference proteome</keyword>
<evidence type="ECO:0000313" key="2">
    <source>
        <dbReference type="Proteomes" id="UP001066276"/>
    </source>
</evidence>
<reference evidence="1" key="1">
    <citation type="journal article" date="2022" name="bioRxiv">
        <title>Sequencing and chromosome-scale assembly of the giantPleurodeles waltlgenome.</title>
        <authorList>
            <person name="Brown T."/>
            <person name="Elewa A."/>
            <person name="Iarovenko S."/>
            <person name="Subramanian E."/>
            <person name="Araus A.J."/>
            <person name="Petzold A."/>
            <person name="Susuki M."/>
            <person name="Suzuki K.-i.T."/>
            <person name="Hayashi T."/>
            <person name="Toyoda A."/>
            <person name="Oliveira C."/>
            <person name="Osipova E."/>
            <person name="Leigh N.D."/>
            <person name="Simon A."/>
            <person name="Yun M.H."/>
        </authorList>
    </citation>
    <scope>NUCLEOTIDE SEQUENCE</scope>
    <source>
        <strain evidence="1">20211129_DDA</strain>
        <tissue evidence="1">Liver</tissue>
    </source>
</reference>
<dbReference type="EMBL" id="JANPWB010000010">
    <property type="protein sequence ID" value="KAJ1134683.1"/>
    <property type="molecule type" value="Genomic_DNA"/>
</dbReference>
<protein>
    <submittedName>
        <fullName evidence="1">Uncharacterized protein</fullName>
    </submittedName>
</protein>
<sequence>MVQMLLALESEGLSVKKTVQMLLAQESEGLSVKEKVQMLTLTPVKARLLGERPTAKEYEIKPRQDFHEEGAVRAFAWIMCSRR</sequence>
<name>A0AAV7Q8V5_PLEWA</name>